<reference evidence="3 4" key="1">
    <citation type="submission" date="2024-03" db="EMBL/GenBank/DDBJ databases">
        <title>Novel species of the genus Variovorax.</title>
        <authorList>
            <person name="Liu Q."/>
            <person name="Xin Y.-H."/>
        </authorList>
    </citation>
    <scope>NUCLEOTIDE SEQUENCE [LARGE SCALE GENOMIC DNA]</scope>
    <source>
        <strain evidence="3 4">KACC 18900</strain>
    </source>
</reference>
<organism evidence="3 4">
    <name type="scientific">Variovorax rhizosphaerae</name>
    <dbReference type="NCBI Taxonomy" id="1836200"/>
    <lineage>
        <taxon>Bacteria</taxon>
        <taxon>Pseudomonadati</taxon>
        <taxon>Pseudomonadota</taxon>
        <taxon>Betaproteobacteria</taxon>
        <taxon>Burkholderiales</taxon>
        <taxon>Comamonadaceae</taxon>
        <taxon>Variovorax</taxon>
    </lineage>
</organism>
<dbReference type="EMBL" id="JBBKZT010000059">
    <property type="protein sequence ID" value="MEJ8852694.1"/>
    <property type="molecule type" value="Genomic_DNA"/>
</dbReference>
<dbReference type="InterPro" id="IPR036423">
    <property type="entry name" value="SOD-like_Cu/Zn_dom_sf"/>
</dbReference>
<sequence length="434" mass="45436">MTFAPTGGGVLLAAQVQGIAPGAHGMHIHTNGACANGPDAATGQIVAFGAAGGHFDPGNSRKHGHPGDPMAVSHAGELPALQAGADGRASLSYVNAHITLDRSATSVLGRTVIVHAHPDDYATDPAGNSGARLLCGVIEDSRPTIVRSRTTLEGTHVFPEGIAVDPRTGDAYVGSTSNGDLFRLRPGAPQAELLQIGGAVGRQGAFGMKVDGQGRLWVAGGPNGTLSVVDTTTGNTLGLLKAPQDPPGFLNDLVILSDGTAYVTDSFRPVLYRVRTTASAPAALEPWLDLTQTPIRYQPNQINLNGIVASGDGRYLLAIQLVTGQLWRIDTRTKAVAQVRMEGDDLKDGDGLVLAGPTDLYVLRNAPNELARVRLASDWSSGRVEHRLTDARFKYPTTAAIGKSGLMVVNAQLDRQKHPPALLPFDVVTVQLPP</sequence>
<keyword evidence="4" id="KW-1185">Reference proteome</keyword>
<gene>
    <name evidence="3" type="ORF">WKW82_39275</name>
</gene>
<proteinExistence type="inferred from homology"/>
<feature type="domain" description="Superoxide dismutase copper/zinc binding" evidence="2">
    <location>
        <begin position="8"/>
        <end position="138"/>
    </location>
</feature>
<evidence type="ECO:0000259" key="2">
    <source>
        <dbReference type="Pfam" id="PF00080"/>
    </source>
</evidence>
<dbReference type="InterPro" id="IPR001424">
    <property type="entry name" value="SOD_Cu_Zn_dom"/>
</dbReference>
<evidence type="ECO:0000256" key="1">
    <source>
        <dbReference type="ARBA" id="ARBA00010457"/>
    </source>
</evidence>
<dbReference type="InterPro" id="IPR024134">
    <property type="entry name" value="SOD_Cu/Zn_/chaperone"/>
</dbReference>
<dbReference type="Gene3D" id="2.60.40.200">
    <property type="entry name" value="Superoxide dismutase, copper/zinc binding domain"/>
    <property type="match status" value="1"/>
</dbReference>
<dbReference type="RefSeq" id="WP_340348634.1">
    <property type="nucleotide sequence ID" value="NZ_JBBKZT010000059.1"/>
</dbReference>
<dbReference type="SUPFAM" id="SSF49329">
    <property type="entry name" value="Cu,Zn superoxide dismutase-like"/>
    <property type="match status" value="1"/>
</dbReference>
<evidence type="ECO:0000313" key="4">
    <source>
        <dbReference type="Proteomes" id="UP001385892"/>
    </source>
</evidence>
<evidence type="ECO:0000313" key="3">
    <source>
        <dbReference type="EMBL" id="MEJ8852694.1"/>
    </source>
</evidence>
<comment type="caution">
    <text evidence="3">The sequence shown here is derived from an EMBL/GenBank/DDBJ whole genome shotgun (WGS) entry which is preliminary data.</text>
</comment>
<name>A0ABU8X0K4_9BURK</name>
<comment type="similarity">
    <text evidence="1">Belongs to the Cu-Zn superoxide dismutase family.</text>
</comment>
<dbReference type="InterPro" id="IPR011042">
    <property type="entry name" value="6-blade_b-propeller_TolB-like"/>
</dbReference>
<dbReference type="SUPFAM" id="SSF63829">
    <property type="entry name" value="Calcium-dependent phosphotriesterase"/>
    <property type="match status" value="1"/>
</dbReference>
<protein>
    <submittedName>
        <fullName evidence="3">Superoxide dismutase family protein</fullName>
    </submittedName>
</protein>
<accession>A0ABU8X0K4</accession>
<dbReference type="PANTHER" id="PTHR10003">
    <property type="entry name" value="SUPEROXIDE DISMUTASE CU-ZN -RELATED"/>
    <property type="match status" value="1"/>
</dbReference>
<dbReference type="Pfam" id="PF00080">
    <property type="entry name" value="Sod_Cu"/>
    <property type="match status" value="1"/>
</dbReference>
<dbReference type="Proteomes" id="UP001385892">
    <property type="component" value="Unassembled WGS sequence"/>
</dbReference>
<dbReference type="Gene3D" id="2.120.10.30">
    <property type="entry name" value="TolB, C-terminal domain"/>
    <property type="match status" value="1"/>
</dbReference>